<protein>
    <submittedName>
        <fullName evidence="1">Uncharacterized protein</fullName>
    </submittedName>
</protein>
<reference evidence="1" key="1">
    <citation type="submission" date="2019-11" db="EMBL/GenBank/DDBJ databases">
        <title>Nori genome reveals adaptations in red seaweeds to the harsh intertidal environment.</title>
        <authorList>
            <person name="Wang D."/>
            <person name="Mao Y."/>
        </authorList>
    </citation>
    <scope>NUCLEOTIDE SEQUENCE</scope>
    <source>
        <tissue evidence="1">Gametophyte</tissue>
    </source>
</reference>
<evidence type="ECO:0000313" key="1">
    <source>
        <dbReference type="EMBL" id="KAK1858659.1"/>
    </source>
</evidence>
<keyword evidence="2" id="KW-1185">Reference proteome</keyword>
<name>A0ACC3BL19_PYRYE</name>
<evidence type="ECO:0000313" key="2">
    <source>
        <dbReference type="Proteomes" id="UP000798662"/>
    </source>
</evidence>
<gene>
    <name evidence="1" type="ORF">I4F81_001260</name>
</gene>
<comment type="caution">
    <text evidence="1">The sequence shown here is derived from an EMBL/GenBank/DDBJ whole genome shotgun (WGS) entry which is preliminary data.</text>
</comment>
<dbReference type="Proteomes" id="UP000798662">
    <property type="component" value="Chromosome 1"/>
</dbReference>
<dbReference type="EMBL" id="CM020618">
    <property type="protein sequence ID" value="KAK1858659.1"/>
    <property type="molecule type" value="Genomic_DNA"/>
</dbReference>
<accession>A0ACC3BL19</accession>
<proteinExistence type="predicted"/>
<sequence>MNALRISEHNMSAACAGCKHQLVNVYPTAHSPPDRRQMWNGTALAESRKQQPVQGGGAGAKPVQPRRCAAKSHRGTRPRRGGVARDAQKRAIAERLDEEWAAQRLEALQKRATGRDEKAAWSARMCVSVPCPVTYVSRDKNAARNIAGAGLASLSGASTAPFFHGCRVRRPPRGNGTGRRDWDLSRDTADSWWAGRLPAASAAPAVEGTEAEEDDGEESDTAADEHLPASAPAGLPLYTMAELPSVSDSARERALMYRTVEEALESVFEADLKTPRVSDGDARVAAIGGGHEPLLTRLRRTLSQRKSAAVSIIVKPLVLAQNETEVLMQVEKLRLSWVMKQRRLVNCALQDLTASMSGYTAEGLAVALQLGPALEVSGNNSLRNIVTWARLCVFIRIAAVSFPVPASAVRFSRHAAIDQAVKSAVGLSSSYLVSGAVLLRLLDVLLNLPGADGKNVLELMQHEMQLIPTRYRPSVLASASDVWQLLGDYLTKKSAVSLRRVEALTASSVARGLTSVVRQLLTELGDLEPLRNKIELLCAELTTYSTTYHLNDARNAAVHALPPSMHDVAVAMAFSPLYQKGSWTSQAVRSCLILQEATSGVVTEPVAWDHVCDVLASETDPATIKTAIATSKQMKLHQSYKQKLDMQHNEFINLCKAVELRCLQQVERINNTPHCNDITWPTGTPSASMSRLS</sequence>
<organism evidence="1 2">
    <name type="scientific">Pyropia yezoensis</name>
    <name type="common">Susabi-nori</name>
    <name type="synonym">Porphyra yezoensis</name>
    <dbReference type="NCBI Taxonomy" id="2788"/>
    <lineage>
        <taxon>Eukaryota</taxon>
        <taxon>Rhodophyta</taxon>
        <taxon>Bangiophyceae</taxon>
        <taxon>Bangiales</taxon>
        <taxon>Bangiaceae</taxon>
        <taxon>Pyropia</taxon>
    </lineage>
</organism>